<keyword evidence="1" id="KW-0472">Membrane</keyword>
<protein>
    <submittedName>
        <fullName evidence="2">Uncharacterized protein</fullName>
    </submittedName>
</protein>
<gene>
    <name evidence="2" type="ORF">E5988_05130</name>
</gene>
<evidence type="ECO:0000313" key="3">
    <source>
        <dbReference type="Proteomes" id="UP000308038"/>
    </source>
</evidence>
<feature type="transmembrane region" description="Helical" evidence="1">
    <location>
        <begin position="74"/>
        <end position="95"/>
    </location>
</feature>
<proteinExistence type="predicted"/>
<sequence>MRAWAWMLGGMIVWAVHFFAVYIVASVFLTTDIARILTVMMTLACLAADGWLIARLRQARAGTQDSFSDWMRWIALGGAGLSLVAVLWQGLPALLV</sequence>
<organism evidence="2 3">
    <name type="scientific">Sphingomonas olei</name>
    <dbReference type="NCBI Taxonomy" id="1886787"/>
    <lineage>
        <taxon>Bacteria</taxon>
        <taxon>Pseudomonadati</taxon>
        <taxon>Pseudomonadota</taxon>
        <taxon>Alphaproteobacteria</taxon>
        <taxon>Sphingomonadales</taxon>
        <taxon>Sphingomonadaceae</taxon>
        <taxon>Sphingomonas</taxon>
    </lineage>
</organism>
<feature type="transmembrane region" description="Helical" evidence="1">
    <location>
        <begin position="6"/>
        <end position="29"/>
    </location>
</feature>
<feature type="transmembrane region" description="Helical" evidence="1">
    <location>
        <begin position="36"/>
        <end position="54"/>
    </location>
</feature>
<evidence type="ECO:0000256" key="1">
    <source>
        <dbReference type="SAM" id="Phobius"/>
    </source>
</evidence>
<keyword evidence="3" id="KW-1185">Reference proteome</keyword>
<accession>A0ABY2QJ89</accession>
<dbReference type="RefSeq" id="WP_125945377.1">
    <property type="nucleotide sequence ID" value="NZ_SSTI01000003.1"/>
</dbReference>
<reference evidence="2 3" key="1">
    <citation type="submission" date="2019-04" db="EMBL/GenBank/DDBJ databases">
        <title>Microbes associate with the intestines of laboratory mice.</title>
        <authorList>
            <person name="Navarre W."/>
            <person name="Wong E."/>
            <person name="Huang K.C."/>
            <person name="Tropini C."/>
            <person name="Ng K."/>
            <person name="Yu B."/>
        </authorList>
    </citation>
    <scope>NUCLEOTIDE SEQUENCE [LARGE SCALE GENOMIC DNA]</scope>
    <source>
        <strain evidence="2 3">NM83_B4-11</strain>
    </source>
</reference>
<keyword evidence="1" id="KW-0812">Transmembrane</keyword>
<evidence type="ECO:0000313" key="2">
    <source>
        <dbReference type="EMBL" id="THG40969.1"/>
    </source>
</evidence>
<comment type="caution">
    <text evidence="2">The sequence shown here is derived from an EMBL/GenBank/DDBJ whole genome shotgun (WGS) entry which is preliminary data.</text>
</comment>
<dbReference type="EMBL" id="SSTI01000003">
    <property type="protein sequence ID" value="THG40969.1"/>
    <property type="molecule type" value="Genomic_DNA"/>
</dbReference>
<dbReference type="Proteomes" id="UP000308038">
    <property type="component" value="Unassembled WGS sequence"/>
</dbReference>
<name>A0ABY2QJ89_9SPHN</name>
<keyword evidence="1" id="KW-1133">Transmembrane helix</keyword>